<evidence type="ECO:0000256" key="6">
    <source>
        <dbReference type="PIRNR" id="PIRNR018968"/>
    </source>
</evidence>
<dbReference type="InterPro" id="IPR003838">
    <property type="entry name" value="ABC3_permease_C"/>
</dbReference>
<feature type="transmembrane region" description="Helical" evidence="6">
    <location>
        <begin position="52"/>
        <end position="79"/>
    </location>
</feature>
<dbReference type="Proteomes" id="UP001595987">
    <property type="component" value="Unassembled WGS sequence"/>
</dbReference>
<dbReference type="PANTHER" id="PTHR46795">
    <property type="entry name" value="ABC TRANSPORTER PERMEASE-RELATED-RELATED"/>
    <property type="match status" value="1"/>
</dbReference>
<gene>
    <name evidence="8" type="ORF">ACFO26_03790</name>
</gene>
<name>A0ABV9JBG0_9LACT</name>
<evidence type="ECO:0000256" key="4">
    <source>
        <dbReference type="ARBA" id="ARBA00022989"/>
    </source>
</evidence>
<feature type="transmembrane region" description="Helical" evidence="6">
    <location>
        <begin position="623"/>
        <end position="643"/>
    </location>
</feature>
<comment type="similarity">
    <text evidence="6">Belongs to the ABC-4 integral membrane protein family.</text>
</comment>
<keyword evidence="9" id="KW-1185">Reference proteome</keyword>
<keyword evidence="6" id="KW-0813">Transport</keyword>
<feature type="domain" description="ABC3 transporter permease C-terminal" evidence="7">
    <location>
        <begin position="59"/>
        <end position="174"/>
    </location>
</feature>
<feature type="transmembrane region" description="Helical" evidence="6">
    <location>
        <begin position="227"/>
        <end position="250"/>
    </location>
</feature>
<dbReference type="Pfam" id="PF02687">
    <property type="entry name" value="FtsX"/>
    <property type="match status" value="1"/>
</dbReference>
<dbReference type="InterPro" id="IPR027022">
    <property type="entry name" value="ABC_permease_BceB-typ"/>
</dbReference>
<dbReference type="PIRSF" id="PIRSF018968">
    <property type="entry name" value="ABC_permease_BceB"/>
    <property type="match status" value="1"/>
</dbReference>
<proteinExistence type="inferred from homology"/>
<dbReference type="EMBL" id="JBHSGD010000004">
    <property type="protein sequence ID" value="MFC4652020.1"/>
    <property type="molecule type" value="Genomic_DNA"/>
</dbReference>
<sequence>MLSFKLAVRNLKKGAKSFFPFFLASVTMFVLTFVTASIGFSPSIHKLRGGDAVAQLMGFALVIMIIFSTLILVYSYRFLQLQRSREFGLYDILGFGKGSIMLVAFFELVLSYIITVLAGTIIGIAFSKFMFLIYVNLINGNYFNLQINPTAIALLAFIFLIFFILLLIIGSFIIWKSSSLDLLKEASKGEKEPKSNIILALIAVILLVAGYYIALSVTNPISAVSKFFIAVLLVIVGTYLFYISFTVWYLRWKKKRPSYYKPNNFITTSSMLYRMKANAVGLGNITILLSMAVVTIVVTLGIFFGIHQVVSEQFPREALVNSQVTTKQMSREAVSESINKTAQKTNTKISDLTTISMVSNIMDNQKLENHQLKIYREENSRNLISVAMTTAADLKNLGNHDKALSRLTDNQILIKDYQGNTEKAQSLDWYGEKFDVLGHLQQITGLPKVSSFTSTSLLIFANDKAMQEAIDSYNNYYHHVEPTVTTNAYALALFDIAPQQANKFGKTLTAQNKNLSMENRTASQEDARAGVGGFVFIGFVLGMSFILGAALIIYYKQLSEGAQDKRSFKILQEVGLSKEEVAKTIKSQVRMIFFLPITVTIIHFGFAYIMVSKIIEVFEISDSTIAQVSILTIILIAVIYYLIYKLTSRVYYKIVER</sequence>
<accession>A0ABV9JBG0</accession>
<evidence type="ECO:0000313" key="8">
    <source>
        <dbReference type="EMBL" id="MFC4652020.1"/>
    </source>
</evidence>
<protein>
    <submittedName>
        <fullName evidence="8">FtsX-like permease family protein</fullName>
    </submittedName>
</protein>
<keyword evidence="3 6" id="KW-0812">Transmembrane</keyword>
<feature type="transmembrane region" description="Helical" evidence="6">
    <location>
        <begin position="151"/>
        <end position="175"/>
    </location>
</feature>
<feature type="transmembrane region" description="Helical" evidence="6">
    <location>
        <begin position="592"/>
        <end position="611"/>
    </location>
</feature>
<comment type="caution">
    <text evidence="8">The sequence shown here is derived from an EMBL/GenBank/DDBJ whole genome shotgun (WGS) entry which is preliminary data.</text>
</comment>
<organism evidence="8 9">
    <name type="scientific">Lactococcus nasutitermitis</name>
    <dbReference type="NCBI Taxonomy" id="1652957"/>
    <lineage>
        <taxon>Bacteria</taxon>
        <taxon>Bacillati</taxon>
        <taxon>Bacillota</taxon>
        <taxon>Bacilli</taxon>
        <taxon>Lactobacillales</taxon>
        <taxon>Streptococcaceae</taxon>
        <taxon>Lactococcus</taxon>
    </lineage>
</organism>
<keyword evidence="5 6" id="KW-0472">Membrane</keyword>
<evidence type="ECO:0000256" key="5">
    <source>
        <dbReference type="ARBA" id="ARBA00023136"/>
    </source>
</evidence>
<evidence type="ECO:0000256" key="2">
    <source>
        <dbReference type="ARBA" id="ARBA00022475"/>
    </source>
</evidence>
<evidence type="ECO:0000256" key="1">
    <source>
        <dbReference type="ARBA" id="ARBA00004651"/>
    </source>
</evidence>
<evidence type="ECO:0000313" key="9">
    <source>
        <dbReference type="Proteomes" id="UP001595987"/>
    </source>
</evidence>
<dbReference type="PANTHER" id="PTHR46795:SF3">
    <property type="entry name" value="ABC TRANSPORTER PERMEASE"/>
    <property type="match status" value="1"/>
</dbReference>
<feature type="transmembrane region" description="Helical" evidence="6">
    <location>
        <begin position="100"/>
        <end position="131"/>
    </location>
</feature>
<reference evidence="9" key="1">
    <citation type="journal article" date="2019" name="Int. J. Syst. Evol. Microbiol.">
        <title>The Global Catalogue of Microorganisms (GCM) 10K type strain sequencing project: providing services to taxonomists for standard genome sequencing and annotation.</title>
        <authorList>
            <consortium name="The Broad Institute Genomics Platform"/>
            <consortium name="The Broad Institute Genome Sequencing Center for Infectious Disease"/>
            <person name="Wu L."/>
            <person name="Ma J."/>
        </authorList>
    </citation>
    <scope>NUCLEOTIDE SEQUENCE [LARGE SCALE GENOMIC DNA]</scope>
    <source>
        <strain evidence="9">CCUG 63287</strain>
    </source>
</reference>
<keyword evidence="2 6" id="KW-1003">Cell membrane</keyword>
<evidence type="ECO:0000259" key="7">
    <source>
        <dbReference type="Pfam" id="PF02687"/>
    </source>
</evidence>
<feature type="transmembrane region" description="Helical" evidence="6">
    <location>
        <begin position="279"/>
        <end position="306"/>
    </location>
</feature>
<evidence type="ECO:0000256" key="3">
    <source>
        <dbReference type="ARBA" id="ARBA00022692"/>
    </source>
</evidence>
<comment type="subcellular location">
    <subcellularLocation>
        <location evidence="1 6">Cell membrane</location>
        <topology evidence="1 6">Multi-pass membrane protein</topology>
    </subcellularLocation>
</comment>
<feature type="transmembrane region" description="Helical" evidence="6">
    <location>
        <begin position="196"/>
        <end position="215"/>
    </location>
</feature>
<dbReference type="RefSeq" id="WP_213533550.1">
    <property type="nucleotide sequence ID" value="NZ_BOVQ01000002.1"/>
</dbReference>
<feature type="transmembrane region" description="Helical" evidence="6">
    <location>
        <begin position="531"/>
        <end position="555"/>
    </location>
</feature>
<dbReference type="InterPro" id="IPR052536">
    <property type="entry name" value="ABC-4_Integral_Memb_Prot"/>
</dbReference>
<keyword evidence="4 6" id="KW-1133">Transmembrane helix</keyword>
<feature type="transmembrane region" description="Helical" evidence="6">
    <location>
        <begin position="21"/>
        <end position="40"/>
    </location>
</feature>